<dbReference type="PANTHER" id="PTHR34979:SF1">
    <property type="entry name" value="INNER MEMBRANE PROTEIN YGAZ"/>
    <property type="match status" value="1"/>
</dbReference>
<name>E1R2T8_SEDSS</name>
<protein>
    <submittedName>
        <fullName evidence="9">AzlC family protein</fullName>
    </submittedName>
</protein>
<organism evidence="9 10">
    <name type="scientific">Sediminispirochaeta smaragdinae (strain DSM 11293 / JCM 15392 / SEBR 4228)</name>
    <name type="common">Spirochaeta smaragdinae</name>
    <dbReference type="NCBI Taxonomy" id="573413"/>
    <lineage>
        <taxon>Bacteria</taxon>
        <taxon>Pseudomonadati</taxon>
        <taxon>Spirochaetota</taxon>
        <taxon>Spirochaetia</taxon>
        <taxon>Spirochaetales</taxon>
        <taxon>Spirochaetaceae</taxon>
        <taxon>Sediminispirochaeta</taxon>
    </lineage>
</organism>
<evidence type="ECO:0000256" key="7">
    <source>
        <dbReference type="ARBA" id="ARBA00023136"/>
    </source>
</evidence>
<feature type="transmembrane region" description="Helical" evidence="8">
    <location>
        <begin position="46"/>
        <end position="66"/>
    </location>
</feature>
<comment type="similarity">
    <text evidence="2">Belongs to the AzlC family.</text>
</comment>
<dbReference type="Proteomes" id="UP000002318">
    <property type="component" value="Chromosome"/>
</dbReference>
<proteinExistence type="inferred from homology"/>
<dbReference type="AlphaFoldDB" id="E1R2T8"/>
<keyword evidence="4" id="KW-1003">Cell membrane</keyword>
<dbReference type="GO" id="GO:1903785">
    <property type="term" value="P:L-valine transmembrane transport"/>
    <property type="evidence" value="ECO:0007669"/>
    <property type="project" value="TreeGrafter"/>
</dbReference>
<dbReference type="eggNOG" id="COG1296">
    <property type="taxonomic scope" value="Bacteria"/>
</dbReference>
<dbReference type="GO" id="GO:0005886">
    <property type="term" value="C:plasma membrane"/>
    <property type="evidence" value="ECO:0007669"/>
    <property type="project" value="UniProtKB-SubCell"/>
</dbReference>
<evidence type="ECO:0000313" key="9">
    <source>
        <dbReference type="EMBL" id="ADK80370.1"/>
    </source>
</evidence>
<evidence type="ECO:0000313" key="10">
    <source>
        <dbReference type="Proteomes" id="UP000002318"/>
    </source>
</evidence>
<evidence type="ECO:0000256" key="8">
    <source>
        <dbReference type="SAM" id="Phobius"/>
    </source>
</evidence>
<gene>
    <name evidence="9" type="ordered locus">Spirs_1243</name>
</gene>
<keyword evidence="6 8" id="KW-1133">Transmembrane helix</keyword>
<evidence type="ECO:0000256" key="6">
    <source>
        <dbReference type="ARBA" id="ARBA00022989"/>
    </source>
</evidence>
<dbReference type="HOGENOM" id="CLU_065777_4_0_12"/>
<evidence type="ECO:0000256" key="5">
    <source>
        <dbReference type="ARBA" id="ARBA00022692"/>
    </source>
</evidence>
<keyword evidence="5 8" id="KW-0812">Transmembrane</keyword>
<dbReference type="RefSeq" id="WP_013253834.1">
    <property type="nucleotide sequence ID" value="NC_014364.1"/>
</dbReference>
<dbReference type="InterPro" id="IPR011606">
    <property type="entry name" value="Brnchd-chn_aa_trnsp_permease"/>
</dbReference>
<reference evidence="9 10" key="1">
    <citation type="journal article" date="2010" name="Stand. Genomic Sci.">
        <title>Complete genome sequence of Spirochaeta smaragdinae type strain (SEBR 4228).</title>
        <authorList>
            <person name="Mavromatis K."/>
            <person name="Yasawong M."/>
            <person name="Chertkov O."/>
            <person name="Lapidus A."/>
            <person name="Lucas S."/>
            <person name="Nolan M."/>
            <person name="Del Rio T.G."/>
            <person name="Tice H."/>
            <person name="Cheng J.F."/>
            <person name="Pitluck S."/>
            <person name="Liolios K."/>
            <person name="Ivanova N."/>
            <person name="Tapia R."/>
            <person name="Han C."/>
            <person name="Bruce D."/>
            <person name="Goodwin L."/>
            <person name="Pati A."/>
            <person name="Chen A."/>
            <person name="Palaniappan K."/>
            <person name="Land M."/>
            <person name="Hauser L."/>
            <person name="Chang Y.J."/>
            <person name="Jeffries C.D."/>
            <person name="Detter J.C."/>
            <person name="Rohde M."/>
            <person name="Brambilla E."/>
            <person name="Spring S."/>
            <person name="Goker M."/>
            <person name="Sikorski J."/>
            <person name="Woyke T."/>
            <person name="Bristow J."/>
            <person name="Eisen J.A."/>
            <person name="Markowitz V."/>
            <person name="Hugenholtz P."/>
            <person name="Klenk H.P."/>
            <person name="Kyrpides N.C."/>
        </authorList>
    </citation>
    <scope>NUCLEOTIDE SEQUENCE [LARGE SCALE GENOMIC DNA]</scope>
    <source>
        <strain evidence="10">DSM 11293 / JCM 15392 / SEBR 4228</strain>
    </source>
</reference>
<dbReference type="EMBL" id="CP002116">
    <property type="protein sequence ID" value="ADK80370.1"/>
    <property type="molecule type" value="Genomic_DNA"/>
</dbReference>
<keyword evidence="10" id="KW-1185">Reference proteome</keyword>
<dbReference type="OrthoDB" id="3181706at2"/>
<keyword evidence="3" id="KW-0813">Transport</keyword>
<evidence type="ECO:0000256" key="2">
    <source>
        <dbReference type="ARBA" id="ARBA00010735"/>
    </source>
</evidence>
<dbReference type="STRING" id="573413.Spirs_1243"/>
<keyword evidence="7 8" id="KW-0472">Membrane</keyword>
<evidence type="ECO:0000256" key="4">
    <source>
        <dbReference type="ARBA" id="ARBA00022475"/>
    </source>
</evidence>
<sequence>MTKQAKTVTAALSATTPVFFGYTSIGFAFGFLLVKSGMAWYWSPIMGIFIFAGAAQFLAIGLLGAGTSPIEMGLAVLLLNARHAVYGFSLLDRFSHFRRFKLYLIFGLTDETYALLTTVRPPEGVDRESFDFLITLFNQSWWVIGSTAGALFGTQISWDAPGIEFALTALFVVLLVEQIRSLKRPGPFLIALISAVLLNLAGFKEQTLLVGILISTTGCFFLPRREDAA</sequence>
<evidence type="ECO:0000256" key="1">
    <source>
        <dbReference type="ARBA" id="ARBA00004651"/>
    </source>
</evidence>
<accession>E1R2T8</accession>
<dbReference type="PANTHER" id="PTHR34979">
    <property type="entry name" value="INNER MEMBRANE PROTEIN YGAZ"/>
    <property type="match status" value="1"/>
</dbReference>
<comment type="subcellular location">
    <subcellularLocation>
        <location evidence="1">Cell membrane</location>
        <topology evidence="1">Multi-pass membrane protein</topology>
    </subcellularLocation>
</comment>
<dbReference type="KEGG" id="ssm:Spirs_1243"/>
<evidence type="ECO:0000256" key="3">
    <source>
        <dbReference type="ARBA" id="ARBA00022448"/>
    </source>
</evidence>
<feature type="transmembrane region" description="Helical" evidence="8">
    <location>
        <begin position="12"/>
        <end position="34"/>
    </location>
</feature>
<dbReference type="Pfam" id="PF03591">
    <property type="entry name" value="AzlC"/>
    <property type="match status" value="1"/>
</dbReference>